<dbReference type="InterPro" id="IPR036206">
    <property type="entry name" value="ThiamineP_synth_sf"/>
</dbReference>
<name>A0A6B3W0N3_9BACI</name>
<keyword evidence="6" id="KW-1185">Reference proteome</keyword>
<evidence type="ECO:0000256" key="2">
    <source>
        <dbReference type="ARBA" id="ARBA00022977"/>
    </source>
</evidence>
<accession>A0A6B3W0N3</accession>
<dbReference type="GO" id="GO:0005737">
    <property type="term" value="C:cytoplasm"/>
    <property type="evidence" value="ECO:0007669"/>
    <property type="project" value="TreeGrafter"/>
</dbReference>
<dbReference type="SUPFAM" id="SSF51391">
    <property type="entry name" value="Thiamin phosphate synthase"/>
    <property type="match status" value="1"/>
</dbReference>
<dbReference type="Gene3D" id="3.20.20.70">
    <property type="entry name" value="Aldolase class I"/>
    <property type="match status" value="1"/>
</dbReference>
<proteinExistence type="predicted"/>
<dbReference type="PANTHER" id="PTHR20857:SF22">
    <property type="entry name" value="THIAZOLE TAUTOMERASE"/>
    <property type="match status" value="1"/>
</dbReference>
<sequence>MDRIQKPLNKIGAFHLISTGQQSAEQLALIAEKIIDHVDALHLREKSWTDQEMIKAISLLQSKGVPLEKIIVNNRVAVAHIMKTKAVQLTRQSINVSMVKNAYPNLSLGYSIHSVEEAISASNDGADYLLYGHVYETQSKPGLRPKGLERLKKVVHHANIPVLAIGGITPKNTPNIIRAGASGIAVLSGVLLSNDPLEKVFAYKEALRKGGDEYRSDI</sequence>
<dbReference type="GO" id="GO:0004789">
    <property type="term" value="F:thiamine-phosphate diphosphorylase activity"/>
    <property type="evidence" value="ECO:0007669"/>
    <property type="project" value="TreeGrafter"/>
</dbReference>
<dbReference type="Proteomes" id="UP000570010">
    <property type="component" value="Unassembled WGS sequence"/>
</dbReference>
<comment type="pathway">
    <text evidence="1">Cofactor biosynthesis; thiamine diphosphate biosynthesis.</text>
</comment>
<dbReference type="CDD" id="cd00564">
    <property type="entry name" value="TMP_TenI"/>
    <property type="match status" value="1"/>
</dbReference>
<dbReference type="InterPro" id="IPR022998">
    <property type="entry name" value="ThiamineP_synth_TenI"/>
</dbReference>
<evidence type="ECO:0000313" key="6">
    <source>
        <dbReference type="Proteomes" id="UP000472971"/>
    </source>
</evidence>
<dbReference type="EMBL" id="JAAIWN010000016">
    <property type="protein sequence ID" value="NEY81523.1"/>
    <property type="molecule type" value="Genomic_DNA"/>
</dbReference>
<reference evidence="4 7" key="2">
    <citation type="submission" date="2020-07" db="EMBL/GenBank/DDBJ databases">
        <authorList>
            <person name="Feng H."/>
        </authorList>
    </citation>
    <scope>NUCLEOTIDE SEQUENCE [LARGE SCALE GENOMIC DNA]</scope>
    <source>
        <strain evidence="4">S-12</strain>
        <strain evidence="7">s-12</strain>
    </source>
</reference>
<evidence type="ECO:0000259" key="3">
    <source>
        <dbReference type="Pfam" id="PF02581"/>
    </source>
</evidence>
<organism evidence="5 6">
    <name type="scientific">Bacillus aquiflavi</name>
    <dbReference type="NCBI Taxonomy" id="2672567"/>
    <lineage>
        <taxon>Bacteria</taxon>
        <taxon>Bacillati</taxon>
        <taxon>Bacillota</taxon>
        <taxon>Bacilli</taxon>
        <taxon>Bacillales</taxon>
        <taxon>Bacillaceae</taxon>
        <taxon>Bacillus</taxon>
    </lineage>
</organism>
<reference evidence="5 6" key="1">
    <citation type="submission" date="2020-02" db="EMBL/GenBank/DDBJ databases">
        <title>Bacillus aquiflavi sp. nov., isolated from yellow water of strong flavor Chinese baijiu in Yibin region of China.</title>
        <authorList>
            <person name="Xie J."/>
        </authorList>
    </citation>
    <scope>NUCLEOTIDE SEQUENCE [LARGE SCALE GENOMIC DNA]</scope>
    <source>
        <strain evidence="5 6">3H-10</strain>
    </source>
</reference>
<dbReference type="RefSeq" id="WP_163241913.1">
    <property type="nucleotide sequence ID" value="NZ_JAAIWN010000016.1"/>
</dbReference>
<evidence type="ECO:0000313" key="7">
    <source>
        <dbReference type="Proteomes" id="UP000570010"/>
    </source>
</evidence>
<evidence type="ECO:0000313" key="4">
    <source>
        <dbReference type="EMBL" id="MBA4537266.1"/>
    </source>
</evidence>
<gene>
    <name evidence="5" type="ORF">G4D64_08345</name>
    <name evidence="4" type="ORF">H1Z61_08950</name>
</gene>
<dbReference type="AlphaFoldDB" id="A0A6B3W0N3"/>
<dbReference type="PANTHER" id="PTHR20857">
    <property type="entry name" value="THIAMINE-PHOSPHATE PYROPHOSPHORYLASE"/>
    <property type="match status" value="1"/>
</dbReference>
<evidence type="ECO:0000256" key="1">
    <source>
        <dbReference type="ARBA" id="ARBA00004948"/>
    </source>
</evidence>
<feature type="domain" description="Thiamine phosphate synthase/TenI" evidence="3">
    <location>
        <begin position="16"/>
        <end position="190"/>
    </location>
</feature>
<dbReference type="GO" id="GO:0009228">
    <property type="term" value="P:thiamine biosynthetic process"/>
    <property type="evidence" value="ECO:0007669"/>
    <property type="project" value="UniProtKB-KW"/>
</dbReference>
<keyword evidence="2" id="KW-0784">Thiamine biosynthesis</keyword>
<dbReference type="Pfam" id="PF02581">
    <property type="entry name" value="TMP-TENI"/>
    <property type="match status" value="1"/>
</dbReference>
<comment type="caution">
    <text evidence="5">The sequence shown here is derived from an EMBL/GenBank/DDBJ whole genome shotgun (WGS) entry which is preliminary data.</text>
</comment>
<evidence type="ECO:0000313" key="5">
    <source>
        <dbReference type="EMBL" id="NEY81523.1"/>
    </source>
</evidence>
<protein>
    <submittedName>
        <fullName evidence="4">Thiamine phosphate synthase</fullName>
    </submittedName>
    <submittedName>
        <fullName evidence="5">Thiazole tautomerase TenI</fullName>
    </submittedName>
</protein>
<dbReference type="EMBL" id="JACEIO010000018">
    <property type="protein sequence ID" value="MBA4537266.1"/>
    <property type="molecule type" value="Genomic_DNA"/>
</dbReference>
<dbReference type="Proteomes" id="UP000472971">
    <property type="component" value="Unassembled WGS sequence"/>
</dbReference>
<dbReference type="InterPro" id="IPR013785">
    <property type="entry name" value="Aldolase_TIM"/>
</dbReference>